<dbReference type="KEGG" id="cans:GP473_03475"/>
<evidence type="ECO:0000256" key="3">
    <source>
        <dbReference type="ARBA" id="ARBA00023306"/>
    </source>
</evidence>
<sequence length="185" mass="20613">MSDSFSGKVKDFFGFGEVDNYRDPYYGDSFREERDGRDERGSDDRSRDRDPGDDRYYSRGASSSSYRDYGASHRGSSSRYGESAARPSTLERRTVAPEPQVVRLSLSEYNQASELVEIIKSGDVAVFNLGGMEKNQAARVLDFASGLAKGVDATIKKLRGVRNFVLIPQGLTLEQSQLDQLVEDL</sequence>
<dbReference type="RefSeq" id="WP_185769096.1">
    <property type="nucleotide sequence ID" value="NZ_CP046883.1"/>
</dbReference>
<keyword evidence="7" id="KW-1185">Reference proteome</keyword>
<dbReference type="InterPro" id="IPR038594">
    <property type="entry name" value="SepF-like_sf"/>
</dbReference>
<dbReference type="Gene3D" id="3.30.110.150">
    <property type="entry name" value="SepF-like protein"/>
    <property type="match status" value="1"/>
</dbReference>
<evidence type="ECO:0000256" key="1">
    <source>
        <dbReference type="ARBA" id="ARBA00022618"/>
    </source>
</evidence>
<evidence type="ECO:0000256" key="5">
    <source>
        <dbReference type="SAM" id="MobiDB-lite"/>
    </source>
</evidence>
<organism evidence="6 7">
    <name type="scientific">Corynebacterium anserum</name>
    <dbReference type="NCBI Taxonomy" id="2684406"/>
    <lineage>
        <taxon>Bacteria</taxon>
        <taxon>Bacillati</taxon>
        <taxon>Actinomycetota</taxon>
        <taxon>Actinomycetes</taxon>
        <taxon>Mycobacteriales</taxon>
        <taxon>Corynebacteriaceae</taxon>
        <taxon>Corynebacterium</taxon>
    </lineage>
</organism>
<evidence type="ECO:0000256" key="2">
    <source>
        <dbReference type="ARBA" id="ARBA00023210"/>
    </source>
</evidence>
<dbReference type="EMBL" id="CP046883">
    <property type="protein sequence ID" value="QNH95862.1"/>
    <property type="molecule type" value="Genomic_DNA"/>
</dbReference>
<accession>A0A7G7YMZ2</accession>
<dbReference type="PANTHER" id="PTHR35798">
    <property type="entry name" value="CELL DIVISION PROTEIN SEPF"/>
    <property type="match status" value="1"/>
</dbReference>
<keyword evidence="1 6" id="KW-0132">Cell division</keyword>
<name>A0A7G7YMZ2_9CORY</name>
<evidence type="ECO:0000313" key="6">
    <source>
        <dbReference type="EMBL" id="QNH95862.1"/>
    </source>
</evidence>
<dbReference type="InterPro" id="IPR007561">
    <property type="entry name" value="Cell_div_SepF/SepF-rel"/>
</dbReference>
<evidence type="ECO:0000313" key="7">
    <source>
        <dbReference type="Proteomes" id="UP000515275"/>
    </source>
</evidence>
<proteinExistence type="predicted"/>
<comment type="function">
    <text evidence="4">Cell division protein that is part of the divisome complex and is recruited early to the Z-ring. Probably stimulates Z-ring formation, perhaps through the cross-linking of FtsZ protofilaments. Its function overlaps with FtsA.</text>
</comment>
<feature type="region of interest" description="Disordered" evidence="5">
    <location>
        <begin position="15"/>
        <end position="94"/>
    </location>
</feature>
<keyword evidence="2" id="KW-0717">Septation</keyword>
<feature type="compositionally biased region" description="Low complexity" evidence="5">
    <location>
        <begin position="58"/>
        <end position="69"/>
    </location>
</feature>
<gene>
    <name evidence="6" type="primary">sepF</name>
    <name evidence="6" type="ORF">GP473_03475</name>
</gene>
<dbReference type="PANTHER" id="PTHR35798:SF1">
    <property type="entry name" value="CELL DIVISION PROTEIN SEPF"/>
    <property type="match status" value="1"/>
</dbReference>
<dbReference type="InterPro" id="IPR023052">
    <property type="entry name" value="Cell_div_SepF"/>
</dbReference>
<evidence type="ECO:0000256" key="4">
    <source>
        <dbReference type="ARBA" id="ARBA00044936"/>
    </source>
</evidence>
<keyword evidence="3" id="KW-0131">Cell cycle</keyword>
<dbReference type="Pfam" id="PF04472">
    <property type="entry name" value="SepF"/>
    <property type="match status" value="1"/>
</dbReference>
<feature type="compositionally biased region" description="Basic and acidic residues" evidence="5">
    <location>
        <begin position="29"/>
        <end position="57"/>
    </location>
</feature>
<protein>
    <submittedName>
        <fullName evidence="6">Cell division protein SepF</fullName>
    </submittedName>
</protein>
<dbReference type="Proteomes" id="UP000515275">
    <property type="component" value="Chromosome"/>
</dbReference>
<dbReference type="GO" id="GO:0000917">
    <property type="term" value="P:division septum assembly"/>
    <property type="evidence" value="ECO:0007669"/>
    <property type="project" value="UniProtKB-KW"/>
</dbReference>
<reference evidence="6 7" key="1">
    <citation type="submission" date="2019-12" db="EMBL/GenBank/DDBJ databases">
        <title>Corynebacterium sp. nov., isolated from feces of the Anser Albifrons in China.</title>
        <authorList>
            <person name="Liu Q."/>
        </authorList>
    </citation>
    <scope>NUCLEOTIDE SEQUENCE [LARGE SCALE GENOMIC DNA]</scope>
    <source>
        <strain evidence="6 7">23H37-10</strain>
    </source>
</reference>
<dbReference type="AlphaFoldDB" id="A0A7G7YMZ2"/>